<evidence type="ECO:0000256" key="1">
    <source>
        <dbReference type="SAM" id="Phobius"/>
    </source>
</evidence>
<keyword evidence="1" id="KW-1133">Transmembrane helix</keyword>
<organism evidence="2 3">
    <name type="scientific">Thalassobacillus hwangdonensis</name>
    <dbReference type="NCBI Taxonomy" id="546108"/>
    <lineage>
        <taxon>Bacteria</taxon>
        <taxon>Bacillati</taxon>
        <taxon>Bacillota</taxon>
        <taxon>Bacilli</taxon>
        <taxon>Bacillales</taxon>
        <taxon>Bacillaceae</taxon>
        <taxon>Thalassobacillus</taxon>
    </lineage>
</organism>
<feature type="transmembrane region" description="Helical" evidence="1">
    <location>
        <begin position="75"/>
        <end position="96"/>
    </location>
</feature>
<evidence type="ECO:0000313" key="2">
    <source>
        <dbReference type="EMBL" id="MFD1019779.1"/>
    </source>
</evidence>
<comment type="caution">
    <text evidence="2">The sequence shown here is derived from an EMBL/GenBank/DDBJ whole genome shotgun (WGS) entry which is preliminary data.</text>
</comment>
<gene>
    <name evidence="2" type="ORF">ACFQ2J_11400</name>
</gene>
<keyword evidence="1" id="KW-0812">Transmembrane</keyword>
<keyword evidence="1" id="KW-0472">Membrane</keyword>
<dbReference type="EMBL" id="JBHTKL010000005">
    <property type="protein sequence ID" value="MFD1019779.1"/>
    <property type="molecule type" value="Genomic_DNA"/>
</dbReference>
<feature type="transmembrane region" description="Helical" evidence="1">
    <location>
        <begin position="141"/>
        <end position="161"/>
    </location>
</feature>
<name>A0ABW3L5D5_9BACI</name>
<accession>A0ABW3L5D5</accession>
<evidence type="ECO:0008006" key="4">
    <source>
        <dbReference type="Google" id="ProtNLM"/>
    </source>
</evidence>
<proteinExistence type="predicted"/>
<dbReference type="Proteomes" id="UP001596990">
    <property type="component" value="Unassembled WGS sequence"/>
</dbReference>
<evidence type="ECO:0000313" key="3">
    <source>
        <dbReference type="Proteomes" id="UP001596990"/>
    </source>
</evidence>
<reference evidence="3" key="1">
    <citation type="journal article" date="2019" name="Int. J. Syst. Evol. Microbiol.">
        <title>The Global Catalogue of Microorganisms (GCM) 10K type strain sequencing project: providing services to taxonomists for standard genome sequencing and annotation.</title>
        <authorList>
            <consortium name="The Broad Institute Genomics Platform"/>
            <consortium name="The Broad Institute Genome Sequencing Center for Infectious Disease"/>
            <person name="Wu L."/>
            <person name="Ma J."/>
        </authorList>
    </citation>
    <scope>NUCLEOTIDE SEQUENCE [LARGE SCALE GENOMIC DNA]</scope>
    <source>
        <strain evidence="3">CCUG 56607</strain>
    </source>
</reference>
<sequence>MMVNKDIHLLCEEVLPIYEDLSEDAKKVVERHLEECPVCKASFDSLSDEEDEDRSSDHINGRPFTKLIWLKRSGFFFILLFKIIVLGLIAKEFFQLNTTTEAPLGLLDEGVRANMVLFYLPLAIAANAISLFLVKKRYIAFLFILDVILLFTYDTVLLRFAE</sequence>
<keyword evidence="3" id="KW-1185">Reference proteome</keyword>
<dbReference type="RefSeq" id="WP_386060234.1">
    <property type="nucleotide sequence ID" value="NZ_JBHTKL010000005.1"/>
</dbReference>
<feature type="transmembrane region" description="Helical" evidence="1">
    <location>
        <begin position="116"/>
        <end position="134"/>
    </location>
</feature>
<protein>
    <recommendedName>
        <fullName evidence="4">Zinc-finger domain-containing protein</fullName>
    </recommendedName>
</protein>